<evidence type="ECO:0000256" key="1">
    <source>
        <dbReference type="ARBA" id="ARBA00004141"/>
    </source>
</evidence>
<feature type="transmembrane region" description="Helical" evidence="8">
    <location>
        <begin position="158"/>
        <end position="183"/>
    </location>
</feature>
<feature type="transmembrane region" description="Helical" evidence="8">
    <location>
        <begin position="37"/>
        <end position="58"/>
    </location>
</feature>
<evidence type="ECO:0000256" key="3">
    <source>
        <dbReference type="ARBA" id="ARBA00022989"/>
    </source>
</evidence>
<comment type="subcellular location">
    <subcellularLocation>
        <location evidence="1">Membrane</location>
        <topology evidence="1">Multi-pass membrane protein</topology>
    </subcellularLocation>
</comment>
<keyword evidence="4 8" id="KW-0472">Membrane</keyword>
<feature type="transmembrane region" description="Helical" evidence="8">
    <location>
        <begin position="381"/>
        <end position="399"/>
    </location>
</feature>
<protein>
    <recommendedName>
        <fullName evidence="6">UNC93-like protein MFSD11</fullName>
    </recommendedName>
    <alternativeName>
        <fullName evidence="7">Major facilitator superfamily domain-containing protein 11</fullName>
    </alternativeName>
</protein>
<feature type="transmembrane region" description="Helical" evidence="8">
    <location>
        <begin position="70"/>
        <end position="91"/>
    </location>
</feature>
<evidence type="ECO:0000256" key="8">
    <source>
        <dbReference type="SAM" id="Phobius"/>
    </source>
</evidence>
<feature type="transmembrane region" description="Helical" evidence="8">
    <location>
        <begin position="317"/>
        <end position="337"/>
    </location>
</feature>
<dbReference type="EMBL" id="MCFL01000026">
    <property type="protein sequence ID" value="ORZ34711.1"/>
    <property type="molecule type" value="Genomic_DNA"/>
</dbReference>
<evidence type="ECO:0000313" key="9">
    <source>
        <dbReference type="EMBL" id="ORZ34711.1"/>
    </source>
</evidence>
<accession>A0A1Y2HLK4</accession>
<evidence type="ECO:0000256" key="2">
    <source>
        <dbReference type="ARBA" id="ARBA00022692"/>
    </source>
</evidence>
<name>A0A1Y2HLK4_9FUNG</name>
<sequence>MDDSTTRTVTATTAPSISTIEKAASVSSSTRQSSTAAVLRAAWLGIGFLLVITAFNGVQGFVTTLYPKQGFNSLALLYLCFLISSIGAPFLTHRVNLGLIFLVSAAQYALFILGLLWGEVALFIFSALVGLAAGALWVHQGYYITVLSSNFGVPVGKLTSVFLTVFTANMIAGQIISLCLLSNGVPMSLLLYVMAAVAGVGAVVLFFLPRPIPPSSVIPSPAAADQQQQAASNNLSLSKQLAAMKRLALRRPLADAIPLILWNGSLGTFAFGNFGTFLPKSSPATLLPSMFLTYGILGTCLAPVWGRLYDRRGATPLVIGIAILAVLTYGLTYWCILKTDVSHAIWIAAMGCLGALDNATNSLINMSLAKWFPSGSDVSPAFGVYRTVFCIGFIVLALVSNFGAWQIILGLSHVLMVVTLVVFVIRIRSGREEVPVHGVADAAGVSKLAAASE</sequence>
<dbReference type="InterPro" id="IPR036259">
    <property type="entry name" value="MFS_trans_sf"/>
</dbReference>
<dbReference type="PANTHER" id="PTHR23294">
    <property type="entry name" value="ET TRANSLATION PRODUCT-RELATED"/>
    <property type="match status" value="1"/>
</dbReference>
<dbReference type="OrthoDB" id="196103at2759"/>
<dbReference type="GO" id="GO:0016020">
    <property type="term" value="C:membrane"/>
    <property type="evidence" value="ECO:0007669"/>
    <property type="project" value="UniProtKB-SubCell"/>
</dbReference>
<reference evidence="9 10" key="1">
    <citation type="submission" date="2016-07" db="EMBL/GenBank/DDBJ databases">
        <title>Pervasive Adenine N6-methylation of Active Genes in Fungi.</title>
        <authorList>
            <consortium name="DOE Joint Genome Institute"/>
            <person name="Mondo S.J."/>
            <person name="Dannebaum R.O."/>
            <person name="Kuo R.C."/>
            <person name="Labutti K."/>
            <person name="Haridas S."/>
            <person name="Kuo A."/>
            <person name="Salamov A."/>
            <person name="Ahrendt S.R."/>
            <person name="Lipzen A."/>
            <person name="Sullivan W."/>
            <person name="Andreopoulos W.B."/>
            <person name="Clum A."/>
            <person name="Lindquist E."/>
            <person name="Daum C."/>
            <person name="Ramamoorthy G.K."/>
            <person name="Gryganskyi A."/>
            <person name="Culley D."/>
            <person name="Magnuson J.K."/>
            <person name="James T.Y."/>
            <person name="O'Malley M.A."/>
            <person name="Stajich J.E."/>
            <person name="Spatafora J.W."/>
            <person name="Visel A."/>
            <person name="Grigoriev I.V."/>
        </authorList>
    </citation>
    <scope>NUCLEOTIDE SEQUENCE [LARGE SCALE GENOMIC DNA]</scope>
    <source>
        <strain evidence="9 10">PL171</strain>
    </source>
</reference>
<dbReference type="Gene3D" id="1.20.1250.20">
    <property type="entry name" value="MFS general substrate transporter like domains"/>
    <property type="match status" value="1"/>
</dbReference>
<keyword evidence="3 8" id="KW-1133">Transmembrane helix</keyword>
<proteinExistence type="predicted"/>
<keyword evidence="5" id="KW-0325">Glycoprotein</keyword>
<evidence type="ECO:0000256" key="4">
    <source>
        <dbReference type="ARBA" id="ARBA00023136"/>
    </source>
</evidence>
<keyword evidence="2 8" id="KW-0812">Transmembrane</keyword>
<feature type="transmembrane region" description="Helical" evidence="8">
    <location>
        <begin position="98"/>
        <end position="117"/>
    </location>
</feature>
<evidence type="ECO:0000313" key="10">
    <source>
        <dbReference type="Proteomes" id="UP000193411"/>
    </source>
</evidence>
<feature type="transmembrane region" description="Helical" evidence="8">
    <location>
        <begin position="286"/>
        <end position="305"/>
    </location>
</feature>
<evidence type="ECO:0000256" key="6">
    <source>
        <dbReference type="ARBA" id="ARBA00040302"/>
    </source>
</evidence>
<feature type="transmembrane region" description="Helical" evidence="8">
    <location>
        <begin position="405"/>
        <end position="425"/>
    </location>
</feature>
<evidence type="ECO:0000256" key="5">
    <source>
        <dbReference type="ARBA" id="ARBA00023180"/>
    </source>
</evidence>
<dbReference type="Proteomes" id="UP000193411">
    <property type="component" value="Unassembled WGS sequence"/>
</dbReference>
<organism evidence="9 10">
    <name type="scientific">Catenaria anguillulae PL171</name>
    <dbReference type="NCBI Taxonomy" id="765915"/>
    <lineage>
        <taxon>Eukaryota</taxon>
        <taxon>Fungi</taxon>
        <taxon>Fungi incertae sedis</taxon>
        <taxon>Blastocladiomycota</taxon>
        <taxon>Blastocladiomycetes</taxon>
        <taxon>Blastocladiales</taxon>
        <taxon>Catenariaceae</taxon>
        <taxon>Catenaria</taxon>
    </lineage>
</organism>
<feature type="transmembrane region" description="Helical" evidence="8">
    <location>
        <begin position="189"/>
        <end position="208"/>
    </location>
</feature>
<feature type="transmembrane region" description="Helical" evidence="8">
    <location>
        <begin position="343"/>
        <end position="360"/>
    </location>
</feature>
<comment type="caution">
    <text evidence="9">The sequence shown here is derived from an EMBL/GenBank/DDBJ whole genome shotgun (WGS) entry which is preliminary data.</text>
</comment>
<dbReference type="AlphaFoldDB" id="A0A1Y2HLK4"/>
<keyword evidence="10" id="KW-1185">Reference proteome</keyword>
<feature type="transmembrane region" description="Helical" evidence="8">
    <location>
        <begin position="123"/>
        <end position="146"/>
    </location>
</feature>
<dbReference type="STRING" id="765915.A0A1Y2HLK4"/>
<dbReference type="PANTHER" id="PTHR23294:SF0">
    <property type="entry name" value="UNC93-LIKE PROTEIN MFSD11"/>
    <property type="match status" value="1"/>
</dbReference>
<dbReference type="InterPro" id="IPR010291">
    <property type="entry name" value="Ion_channel_UNC-93"/>
</dbReference>
<evidence type="ECO:0000256" key="7">
    <source>
        <dbReference type="ARBA" id="ARBA00041910"/>
    </source>
</evidence>
<gene>
    <name evidence="9" type="ORF">BCR44DRAFT_164898</name>
</gene>
<dbReference type="SUPFAM" id="SSF103473">
    <property type="entry name" value="MFS general substrate transporter"/>
    <property type="match status" value="1"/>
</dbReference>
<dbReference type="Pfam" id="PF05978">
    <property type="entry name" value="UNC-93"/>
    <property type="match status" value="1"/>
</dbReference>
<dbReference type="InterPro" id="IPR051617">
    <property type="entry name" value="UNC-93-like_regulator"/>
</dbReference>